<dbReference type="GO" id="GO:0006614">
    <property type="term" value="P:SRP-dependent cotranslational protein targeting to membrane"/>
    <property type="evidence" value="ECO:0007669"/>
    <property type="project" value="InterPro"/>
</dbReference>
<evidence type="ECO:0000256" key="8">
    <source>
        <dbReference type="ARBA" id="ARBA00023136"/>
    </source>
</evidence>
<dbReference type="SUPFAM" id="SSF47364">
    <property type="entry name" value="Domain of the SRP/SRP receptor G-proteins"/>
    <property type="match status" value="1"/>
</dbReference>
<dbReference type="HAMAP" id="MF_00920">
    <property type="entry name" value="FtsY"/>
    <property type="match status" value="1"/>
</dbReference>
<evidence type="ECO:0000256" key="9">
    <source>
        <dbReference type="ARBA" id="ARBA00023170"/>
    </source>
</evidence>
<keyword evidence="4" id="KW-0963">Cytoplasm</keyword>
<name>A0A6J7HSC9_9ZZZZ</name>
<evidence type="ECO:0000256" key="2">
    <source>
        <dbReference type="ARBA" id="ARBA00008531"/>
    </source>
</evidence>
<evidence type="ECO:0000256" key="1">
    <source>
        <dbReference type="ARBA" id="ARBA00004413"/>
    </source>
</evidence>
<dbReference type="Gene3D" id="3.40.50.300">
    <property type="entry name" value="P-loop containing nucleotide triphosphate hydrolases"/>
    <property type="match status" value="1"/>
</dbReference>
<keyword evidence="8" id="KW-0472">Membrane</keyword>
<evidence type="ECO:0000259" key="10">
    <source>
        <dbReference type="PROSITE" id="PS00300"/>
    </source>
</evidence>
<reference evidence="12" key="1">
    <citation type="submission" date="2020-05" db="EMBL/GenBank/DDBJ databases">
        <authorList>
            <person name="Chiriac C."/>
            <person name="Salcher M."/>
            <person name="Ghai R."/>
            <person name="Kavagutti S V."/>
        </authorList>
    </citation>
    <scope>NUCLEOTIDE SEQUENCE</scope>
</reference>
<dbReference type="InterPro" id="IPR042101">
    <property type="entry name" value="SRP54_N_sf"/>
</dbReference>
<dbReference type="InterPro" id="IPR036225">
    <property type="entry name" value="SRP/SRP_N"/>
</dbReference>
<evidence type="ECO:0000256" key="6">
    <source>
        <dbReference type="ARBA" id="ARBA00022801"/>
    </source>
</evidence>
<keyword evidence="7" id="KW-0342">GTP-binding</keyword>
<dbReference type="Gene3D" id="1.20.120.140">
    <property type="entry name" value="Signal recognition particle SRP54, nucleotide-binding domain"/>
    <property type="match status" value="1"/>
</dbReference>
<dbReference type="InterPro" id="IPR004390">
    <property type="entry name" value="SR_rcpt_FtsY"/>
</dbReference>
<evidence type="ECO:0000256" key="5">
    <source>
        <dbReference type="ARBA" id="ARBA00022741"/>
    </source>
</evidence>
<sequence length="388" mass="41225">MEIVLVLILVAVLLAGTATFVFFGRRDRGVPVEPPPAAAPLPTTLVKHQSRPDVEAQPHVEVEIEATIEADELAVDGLEALLVEAPVERPSFRDRLGRARGLLGGYLTSVMSRAGIDQQTWDDLEEGLLRADVGVSTTTALLDDLRAKVKADGIKDPSALLDVLQADVAARLGGFDRSLRYAEVAPSVWLFVGVNGVGKTTTIGKLAKREIADGRTVVLAAGDTFRAAAAEQLTMWAERAGADLVRGNEGGDPASVIFDATERARSRHADVVMGDTAGRLHNKSNLMEELKKIRRVAEKGAGTVTEVLLVLDATTGQNGLIQAKEFTDAVELTGVVLTKLDGSAKGGIVLAIQQDLGIPVKLVGLGESIEDLVEFDPDEFAAALFDRS</sequence>
<dbReference type="NCBIfam" id="TIGR00064">
    <property type="entry name" value="ftsY"/>
    <property type="match status" value="1"/>
</dbReference>
<dbReference type="EMBL" id="CAEZYR010000084">
    <property type="protein sequence ID" value="CAB4756051.1"/>
    <property type="molecule type" value="Genomic_DNA"/>
</dbReference>
<dbReference type="InterPro" id="IPR013822">
    <property type="entry name" value="Signal_recog_particl_SRP54_hlx"/>
</dbReference>
<keyword evidence="6" id="KW-0378">Hydrolase</keyword>
<dbReference type="GO" id="GO:0005886">
    <property type="term" value="C:plasma membrane"/>
    <property type="evidence" value="ECO:0007669"/>
    <property type="project" value="UniProtKB-SubCell"/>
</dbReference>
<evidence type="ECO:0000313" key="11">
    <source>
        <dbReference type="EMBL" id="CAB4756051.1"/>
    </source>
</evidence>
<dbReference type="InterPro" id="IPR000897">
    <property type="entry name" value="SRP54_GTPase_dom"/>
</dbReference>
<dbReference type="PROSITE" id="PS00300">
    <property type="entry name" value="SRP54"/>
    <property type="match status" value="1"/>
</dbReference>
<evidence type="ECO:0000256" key="4">
    <source>
        <dbReference type="ARBA" id="ARBA00022490"/>
    </source>
</evidence>
<keyword evidence="9" id="KW-0675">Receptor</keyword>
<evidence type="ECO:0000313" key="12">
    <source>
        <dbReference type="EMBL" id="CAB4920313.1"/>
    </source>
</evidence>
<evidence type="ECO:0000256" key="7">
    <source>
        <dbReference type="ARBA" id="ARBA00023134"/>
    </source>
</evidence>
<dbReference type="PANTHER" id="PTHR43134">
    <property type="entry name" value="SIGNAL RECOGNITION PARTICLE RECEPTOR SUBUNIT ALPHA"/>
    <property type="match status" value="1"/>
</dbReference>
<dbReference type="InterPro" id="IPR027417">
    <property type="entry name" value="P-loop_NTPase"/>
</dbReference>
<dbReference type="GO" id="GO:0005737">
    <property type="term" value="C:cytoplasm"/>
    <property type="evidence" value="ECO:0007669"/>
    <property type="project" value="UniProtKB-ARBA"/>
</dbReference>
<evidence type="ECO:0000256" key="3">
    <source>
        <dbReference type="ARBA" id="ARBA00022475"/>
    </source>
</evidence>
<proteinExistence type="inferred from homology"/>
<dbReference type="AlphaFoldDB" id="A0A6J7HSC9"/>
<dbReference type="EMBL" id="CAFBMH010000087">
    <property type="protein sequence ID" value="CAB4920313.1"/>
    <property type="molecule type" value="Genomic_DNA"/>
</dbReference>
<dbReference type="InterPro" id="IPR003593">
    <property type="entry name" value="AAA+_ATPase"/>
</dbReference>
<dbReference type="Pfam" id="PF00448">
    <property type="entry name" value="SRP54"/>
    <property type="match status" value="1"/>
</dbReference>
<feature type="domain" description="SRP54-type proteins GTP-binding" evidence="10">
    <location>
        <begin position="359"/>
        <end position="372"/>
    </location>
</feature>
<gene>
    <name evidence="11" type="ORF">UFOPK2754_02109</name>
    <name evidence="12" type="ORF">UFOPK3543_02044</name>
</gene>
<dbReference type="SMART" id="SM00962">
    <property type="entry name" value="SRP54"/>
    <property type="match status" value="1"/>
</dbReference>
<dbReference type="SMART" id="SM00382">
    <property type="entry name" value="AAA"/>
    <property type="match status" value="1"/>
</dbReference>
<dbReference type="GO" id="GO:0003924">
    <property type="term" value="F:GTPase activity"/>
    <property type="evidence" value="ECO:0007669"/>
    <property type="project" value="TreeGrafter"/>
</dbReference>
<dbReference type="CDD" id="cd17874">
    <property type="entry name" value="FtsY"/>
    <property type="match status" value="1"/>
</dbReference>
<accession>A0A6J7HSC9</accession>
<protein>
    <submittedName>
        <fullName evidence="12">Unannotated protein</fullName>
    </submittedName>
</protein>
<dbReference type="SUPFAM" id="SSF52540">
    <property type="entry name" value="P-loop containing nucleoside triphosphate hydrolases"/>
    <property type="match status" value="1"/>
</dbReference>
<comment type="subcellular location">
    <subcellularLocation>
        <location evidence="1">Cell membrane</location>
        <topology evidence="1">Peripheral membrane protein</topology>
        <orientation evidence="1">Cytoplasmic side</orientation>
    </subcellularLocation>
</comment>
<comment type="similarity">
    <text evidence="2">Belongs to the GTP-binding SRP family.</text>
</comment>
<dbReference type="FunFam" id="3.40.50.300:FF:000053">
    <property type="entry name" value="Signal recognition particle receptor FtsY"/>
    <property type="match status" value="1"/>
</dbReference>
<dbReference type="GO" id="GO:0005525">
    <property type="term" value="F:GTP binding"/>
    <property type="evidence" value="ECO:0007669"/>
    <property type="project" value="UniProtKB-KW"/>
</dbReference>
<keyword evidence="3" id="KW-1003">Cell membrane</keyword>
<dbReference type="GO" id="GO:0005047">
    <property type="term" value="F:signal recognition particle binding"/>
    <property type="evidence" value="ECO:0007669"/>
    <property type="project" value="TreeGrafter"/>
</dbReference>
<dbReference type="SMART" id="SM00963">
    <property type="entry name" value="SRP54_N"/>
    <property type="match status" value="1"/>
</dbReference>
<organism evidence="12">
    <name type="scientific">freshwater metagenome</name>
    <dbReference type="NCBI Taxonomy" id="449393"/>
    <lineage>
        <taxon>unclassified sequences</taxon>
        <taxon>metagenomes</taxon>
        <taxon>ecological metagenomes</taxon>
    </lineage>
</organism>
<keyword evidence="5" id="KW-0547">Nucleotide-binding</keyword>
<dbReference type="PANTHER" id="PTHR43134:SF1">
    <property type="entry name" value="SIGNAL RECOGNITION PARTICLE RECEPTOR SUBUNIT ALPHA"/>
    <property type="match status" value="1"/>
</dbReference>
<dbReference type="Pfam" id="PF02881">
    <property type="entry name" value="SRP54_N"/>
    <property type="match status" value="1"/>
</dbReference>